<dbReference type="Proteomes" id="UP000325517">
    <property type="component" value="Chromosome"/>
</dbReference>
<evidence type="ECO:0000256" key="1">
    <source>
        <dbReference type="ARBA" id="ARBA00006484"/>
    </source>
</evidence>
<dbReference type="InterPro" id="IPR036291">
    <property type="entry name" value="NAD(P)-bd_dom_sf"/>
</dbReference>
<dbReference type="KEGG" id="psyo:PB01_00790"/>
<dbReference type="Gene3D" id="3.40.50.720">
    <property type="entry name" value="NAD(P)-binding Rossmann-like Domain"/>
    <property type="match status" value="1"/>
</dbReference>
<reference evidence="3 4" key="1">
    <citation type="submission" date="2018-07" db="EMBL/GenBank/DDBJ databases">
        <title>Complete genome sequence of Psychrobacillus sp. PB01, isolated from iceberg, and comparative genome analysis of Psychrobacillus strains.</title>
        <authorList>
            <person name="Lee P.C."/>
        </authorList>
    </citation>
    <scope>NUCLEOTIDE SEQUENCE [LARGE SCALE GENOMIC DNA]</scope>
    <source>
        <strain evidence="3 4">PB01</strain>
    </source>
</reference>
<dbReference type="PRINTS" id="PR00081">
    <property type="entry name" value="GDHRDH"/>
</dbReference>
<keyword evidence="2" id="KW-0560">Oxidoreductase</keyword>
<dbReference type="AlphaFoldDB" id="A0A5J6SHT5"/>
<dbReference type="InterPro" id="IPR002347">
    <property type="entry name" value="SDR_fam"/>
</dbReference>
<evidence type="ECO:0000313" key="3">
    <source>
        <dbReference type="EMBL" id="QFF97465.1"/>
    </source>
</evidence>
<comment type="similarity">
    <text evidence="1">Belongs to the short-chain dehydrogenases/reductases (SDR) family.</text>
</comment>
<sequence>MIRMLDIFSLENKIAIVTGSARGIGQAYAVGLAEAGAQLVLVDLVEDNLKETSQMILDKTGRESLCYGIDVTDSSKIKFMIEEIIEKFGKIDILVNNAGINKKIPFLDVTEEDWKKIVGTNLNSQFLMSSAVSKEMVKRKYGKIINMASVGGFMALSDTAPYNASKGGVLMLTKTMAADLSQYGLNINAICPGFIDTGLLKDPIQKEVTVKKVMANTPLGRLGSASDLVGACIYLASDASNYVTGAQLVVDGGMSAVAM</sequence>
<organism evidence="3 4">
    <name type="scientific">Psychrobacillus glaciei</name>
    <dbReference type="NCBI Taxonomy" id="2283160"/>
    <lineage>
        <taxon>Bacteria</taxon>
        <taxon>Bacillati</taxon>
        <taxon>Bacillota</taxon>
        <taxon>Bacilli</taxon>
        <taxon>Bacillales</taxon>
        <taxon>Bacillaceae</taxon>
        <taxon>Psychrobacillus</taxon>
    </lineage>
</organism>
<evidence type="ECO:0000256" key="2">
    <source>
        <dbReference type="ARBA" id="ARBA00023002"/>
    </source>
</evidence>
<dbReference type="InterPro" id="IPR020904">
    <property type="entry name" value="Sc_DH/Rdtase_CS"/>
</dbReference>
<dbReference type="PANTHER" id="PTHR42760:SF115">
    <property type="entry name" value="3-OXOACYL-[ACYL-CARRIER-PROTEIN] REDUCTASE FABG"/>
    <property type="match status" value="1"/>
</dbReference>
<dbReference type="NCBIfam" id="NF005559">
    <property type="entry name" value="PRK07231.1"/>
    <property type="match status" value="1"/>
</dbReference>
<dbReference type="FunFam" id="3.40.50.720:FF:000084">
    <property type="entry name" value="Short-chain dehydrogenase reductase"/>
    <property type="match status" value="1"/>
</dbReference>
<dbReference type="GO" id="GO:0016616">
    <property type="term" value="F:oxidoreductase activity, acting on the CH-OH group of donors, NAD or NADP as acceptor"/>
    <property type="evidence" value="ECO:0007669"/>
    <property type="project" value="TreeGrafter"/>
</dbReference>
<dbReference type="PANTHER" id="PTHR42760">
    <property type="entry name" value="SHORT-CHAIN DEHYDROGENASES/REDUCTASES FAMILY MEMBER"/>
    <property type="match status" value="1"/>
</dbReference>
<name>A0A5J6SHT5_9BACI</name>
<dbReference type="PRINTS" id="PR00080">
    <property type="entry name" value="SDRFAMILY"/>
</dbReference>
<evidence type="ECO:0000313" key="4">
    <source>
        <dbReference type="Proteomes" id="UP000325517"/>
    </source>
</evidence>
<gene>
    <name evidence="3" type="ORF">PB01_00790</name>
</gene>
<proteinExistence type="inferred from homology"/>
<dbReference type="SUPFAM" id="SSF51735">
    <property type="entry name" value="NAD(P)-binding Rossmann-fold domains"/>
    <property type="match status" value="1"/>
</dbReference>
<accession>A0A5J6SHT5</accession>
<keyword evidence="4" id="KW-1185">Reference proteome</keyword>
<dbReference type="EMBL" id="CP031223">
    <property type="protein sequence ID" value="QFF97465.1"/>
    <property type="molecule type" value="Genomic_DNA"/>
</dbReference>
<dbReference type="OrthoDB" id="9803333at2"/>
<dbReference type="GO" id="GO:0008206">
    <property type="term" value="P:bile acid metabolic process"/>
    <property type="evidence" value="ECO:0007669"/>
    <property type="project" value="UniProtKB-ARBA"/>
</dbReference>
<dbReference type="PROSITE" id="PS00061">
    <property type="entry name" value="ADH_SHORT"/>
    <property type="match status" value="1"/>
</dbReference>
<protein>
    <submittedName>
        <fullName evidence="3">SDR family NAD(P)-dependent oxidoreductase</fullName>
    </submittedName>
</protein>
<dbReference type="Pfam" id="PF13561">
    <property type="entry name" value="adh_short_C2"/>
    <property type="match status" value="1"/>
</dbReference>